<evidence type="ECO:0000256" key="2">
    <source>
        <dbReference type="ARBA" id="ARBA00004496"/>
    </source>
</evidence>
<dbReference type="GO" id="GO:0001939">
    <property type="term" value="C:female pronucleus"/>
    <property type="evidence" value="ECO:0007669"/>
    <property type="project" value="TreeGrafter"/>
</dbReference>
<evidence type="ECO:0000313" key="6">
    <source>
        <dbReference type="Proteomes" id="UP000694421"/>
    </source>
</evidence>
<evidence type="ECO:0000256" key="3">
    <source>
        <dbReference type="ARBA" id="ARBA00022490"/>
    </source>
</evidence>
<organism evidence="5 6">
    <name type="scientific">Salvator merianae</name>
    <name type="common">Argentine black and white tegu</name>
    <name type="synonym">Tupinambis merianae</name>
    <dbReference type="NCBI Taxonomy" id="96440"/>
    <lineage>
        <taxon>Eukaryota</taxon>
        <taxon>Metazoa</taxon>
        <taxon>Chordata</taxon>
        <taxon>Craniata</taxon>
        <taxon>Vertebrata</taxon>
        <taxon>Euteleostomi</taxon>
        <taxon>Lepidosauria</taxon>
        <taxon>Squamata</taxon>
        <taxon>Bifurcata</taxon>
        <taxon>Unidentata</taxon>
        <taxon>Episquamata</taxon>
        <taxon>Laterata</taxon>
        <taxon>Teiioidea</taxon>
        <taxon>Teiidae</taxon>
        <taxon>Salvator</taxon>
    </lineage>
</organism>
<proteinExistence type="predicted"/>
<dbReference type="GeneTree" id="ENSGT00390000011598"/>
<dbReference type="PANTHER" id="PTHR35678">
    <property type="entry name" value="PROTEIN STPG4"/>
    <property type="match status" value="1"/>
</dbReference>
<dbReference type="Ensembl" id="ENSSMRT00000024004.1">
    <property type="protein sequence ID" value="ENSSMRP00000020484.1"/>
    <property type="gene ID" value="ENSSMRG00000015941.1"/>
</dbReference>
<dbReference type="PANTHER" id="PTHR35678:SF1">
    <property type="entry name" value="PROTEIN STPG4"/>
    <property type="match status" value="1"/>
</dbReference>
<keyword evidence="4" id="KW-0539">Nucleus</keyword>
<dbReference type="OMA" id="GQYENPI"/>
<comment type="subcellular location">
    <subcellularLocation>
        <location evidence="2">Cytoplasm</location>
    </subcellularLocation>
    <subcellularLocation>
        <location evidence="1">Nucleus</location>
    </subcellularLocation>
</comment>
<dbReference type="AlphaFoldDB" id="A0A8D0CC43"/>
<keyword evidence="3" id="KW-0963">Cytoplasm</keyword>
<dbReference type="GO" id="GO:0005739">
    <property type="term" value="C:mitochondrion"/>
    <property type="evidence" value="ECO:0007669"/>
    <property type="project" value="GOC"/>
</dbReference>
<dbReference type="Proteomes" id="UP000694421">
    <property type="component" value="Unplaced"/>
</dbReference>
<reference evidence="5" key="2">
    <citation type="submission" date="2025-09" db="UniProtKB">
        <authorList>
            <consortium name="Ensembl"/>
        </authorList>
    </citation>
    <scope>IDENTIFICATION</scope>
</reference>
<dbReference type="GO" id="GO:0044727">
    <property type="term" value="P:epigenetic programing of male pronucleus"/>
    <property type="evidence" value="ECO:0007669"/>
    <property type="project" value="TreeGrafter"/>
</dbReference>
<dbReference type="GO" id="GO:0042585">
    <property type="term" value="C:germinal vesicle"/>
    <property type="evidence" value="ECO:0007669"/>
    <property type="project" value="TreeGrafter"/>
</dbReference>
<dbReference type="GO" id="GO:0001940">
    <property type="term" value="C:male pronucleus"/>
    <property type="evidence" value="ECO:0007669"/>
    <property type="project" value="TreeGrafter"/>
</dbReference>
<dbReference type="GO" id="GO:0043065">
    <property type="term" value="P:positive regulation of apoptotic process"/>
    <property type="evidence" value="ECO:0007669"/>
    <property type="project" value="Ensembl"/>
</dbReference>
<dbReference type="InterPro" id="IPR010736">
    <property type="entry name" value="SHIPPO-rpt"/>
</dbReference>
<reference evidence="5" key="1">
    <citation type="submission" date="2025-08" db="UniProtKB">
        <authorList>
            <consortium name="Ensembl"/>
        </authorList>
    </citation>
    <scope>IDENTIFICATION</scope>
</reference>
<dbReference type="GO" id="GO:0042393">
    <property type="term" value="F:histone binding"/>
    <property type="evidence" value="ECO:0007669"/>
    <property type="project" value="TreeGrafter"/>
</dbReference>
<evidence type="ECO:0000256" key="1">
    <source>
        <dbReference type="ARBA" id="ARBA00004123"/>
    </source>
</evidence>
<evidence type="ECO:0000256" key="4">
    <source>
        <dbReference type="ARBA" id="ARBA00023242"/>
    </source>
</evidence>
<dbReference type="PROSITE" id="PS51257">
    <property type="entry name" value="PROKAR_LIPOPROTEIN"/>
    <property type="match status" value="1"/>
</dbReference>
<dbReference type="GO" id="GO:1902110">
    <property type="term" value="P:positive regulation of mitochondrial membrane permeability involved in apoptotic process"/>
    <property type="evidence" value="ECO:0007669"/>
    <property type="project" value="Ensembl"/>
</dbReference>
<dbReference type="GO" id="GO:0003682">
    <property type="term" value="F:chromatin binding"/>
    <property type="evidence" value="ECO:0007669"/>
    <property type="project" value="TreeGrafter"/>
</dbReference>
<accession>A0A8D0CC43</accession>
<protein>
    <submittedName>
        <fullName evidence="5">Sperm tail PG-rich repeat containing 1</fullName>
    </submittedName>
</protein>
<dbReference type="Pfam" id="PF07004">
    <property type="entry name" value="SHIPPO-rpt"/>
    <property type="match status" value="4"/>
</dbReference>
<name>A0A8D0CC43_SALMN</name>
<keyword evidence="6" id="KW-1185">Reference proteome</keyword>
<evidence type="ECO:0000313" key="5">
    <source>
        <dbReference type="Ensembl" id="ENSSMRP00000020484.1"/>
    </source>
</evidence>
<sequence>MRKVLWLEVPLVSTQNRARSGDGQMHVPFTSSCLWHCFHCFLFLGRHFSSIPLKYDTILISGSEKKGFNSQTKRFQYSLNENPGPGFYDVTHRPAVLDNVSQSLKGTCFFPSLRIPNYPAANAYSLPSTLQSKQDFSLGYSSMFQPPIARKIAKRSTPAPNQYNVSVDLCKQSHNAGAKSVFSSKTERKLLLGSKEHGPSPCHYQIKDSFIRQSPIVLVSCFKSRTSRETKPENLSPGPAAYQWPAVPFFFFFSSRKKYGLNFSLPAVPRPKSPPSPGPGQYEIVDYGGPCKHYISSAVFVSNTGRWTEDKFHQEIPGPGAYNVPIPQKQSFIYNTSNKWVPVL</sequence>